<keyword evidence="2" id="KW-1134">Transmembrane beta strand</keyword>
<dbReference type="PANTHER" id="PTHR30026:SF20">
    <property type="entry name" value="OUTER MEMBRANE PROTEIN TOLC"/>
    <property type="match status" value="1"/>
</dbReference>
<gene>
    <name evidence="7" type="ORF">WMQ36_14810</name>
</gene>
<dbReference type="Gene3D" id="1.20.1600.10">
    <property type="entry name" value="Outer membrane efflux proteins (OEP)"/>
    <property type="match status" value="1"/>
</dbReference>
<keyword evidence="3" id="KW-0812">Transmembrane</keyword>
<evidence type="ECO:0000256" key="6">
    <source>
        <dbReference type="SAM" id="Coils"/>
    </source>
</evidence>
<evidence type="ECO:0000313" key="8">
    <source>
        <dbReference type="Proteomes" id="UP001454086"/>
    </source>
</evidence>
<comment type="caution">
    <text evidence="7">The sequence shown here is derived from an EMBL/GenBank/DDBJ whole genome shotgun (WGS) entry which is preliminary data.</text>
</comment>
<evidence type="ECO:0000256" key="1">
    <source>
        <dbReference type="ARBA" id="ARBA00004442"/>
    </source>
</evidence>
<dbReference type="InterPro" id="IPR051906">
    <property type="entry name" value="TolC-like"/>
</dbReference>
<evidence type="ECO:0000256" key="4">
    <source>
        <dbReference type="ARBA" id="ARBA00023136"/>
    </source>
</evidence>
<keyword evidence="4" id="KW-0472">Membrane</keyword>
<reference evidence="7 8" key="1">
    <citation type="submission" date="2024-03" db="EMBL/GenBank/DDBJ databases">
        <title>Human intestinal bacterial collection.</title>
        <authorList>
            <person name="Pauvert C."/>
            <person name="Hitch T.C.A."/>
            <person name="Clavel T."/>
        </authorList>
    </citation>
    <scope>NUCLEOTIDE SEQUENCE [LARGE SCALE GENOMIC DNA]</scope>
    <source>
        <strain evidence="7 8">CLA-SR-H021</strain>
    </source>
</reference>
<proteinExistence type="predicted"/>
<comment type="subcellular location">
    <subcellularLocation>
        <location evidence="1">Cell outer membrane</location>
    </subcellularLocation>
</comment>
<evidence type="ECO:0000313" key="7">
    <source>
        <dbReference type="EMBL" id="MEQ2426244.1"/>
    </source>
</evidence>
<accession>A0ABV1D773</accession>
<evidence type="ECO:0000256" key="2">
    <source>
        <dbReference type="ARBA" id="ARBA00022452"/>
    </source>
</evidence>
<sequence length="354" mass="39215">MVTSAVIQEAASREMTVEYGNLRTLLKEGNLTLKKTIEDQEDSINAYQEMWDTMKWEQDNLEDKAEEMEDDADSKGMETAALYASNASMLKSSAKRIYNQIKNLTDEKSTRSIEKSADSYTYTAQTLMNSYNQMASNVKATEKSVNALEASYQSLVRKGQAGTATQAEVQDGQNRLEQARTSLASLKEQEKQLRFKLLNMLGLEDSESVSIGAIPEPDLSAIGAIDFEGDKSKAIGNDSNVQSQRHSKAVSTAEINQRFRQVDEAEGTAEASITAAYQELQAQLLQYQAALESYTGAELVYQSQKRRQAAGMLSNTEYLQGEADYAKSKAAKETASMNLVQAYESYCWEVKGIS</sequence>
<keyword evidence="6" id="KW-0175">Coiled coil</keyword>
<dbReference type="Proteomes" id="UP001454086">
    <property type="component" value="Unassembled WGS sequence"/>
</dbReference>
<evidence type="ECO:0000256" key="5">
    <source>
        <dbReference type="ARBA" id="ARBA00023237"/>
    </source>
</evidence>
<name>A0ABV1D773_9FIRM</name>
<feature type="coiled-coil region" evidence="6">
    <location>
        <begin position="138"/>
        <end position="196"/>
    </location>
</feature>
<evidence type="ECO:0000256" key="3">
    <source>
        <dbReference type="ARBA" id="ARBA00022692"/>
    </source>
</evidence>
<dbReference type="EMBL" id="JBBMFM010000055">
    <property type="protein sequence ID" value="MEQ2426244.1"/>
    <property type="molecule type" value="Genomic_DNA"/>
</dbReference>
<protein>
    <submittedName>
        <fullName evidence="7">TolC family protein</fullName>
    </submittedName>
</protein>
<dbReference type="SUPFAM" id="SSF56954">
    <property type="entry name" value="Outer membrane efflux proteins (OEP)"/>
    <property type="match status" value="1"/>
</dbReference>
<organism evidence="7 8">
    <name type="scientific">Enterocloster hominis</name>
    <name type="common">ex Hitch et al. 2024</name>
    <dbReference type="NCBI Taxonomy" id="1917870"/>
    <lineage>
        <taxon>Bacteria</taxon>
        <taxon>Bacillati</taxon>
        <taxon>Bacillota</taxon>
        <taxon>Clostridia</taxon>
        <taxon>Lachnospirales</taxon>
        <taxon>Lachnospiraceae</taxon>
        <taxon>Enterocloster</taxon>
    </lineage>
</organism>
<keyword evidence="5" id="KW-0998">Cell outer membrane</keyword>
<keyword evidence="8" id="KW-1185">Reference proteome</keyword>
<dbReference type="PANTHER" id="PTHR30026">
    <property type="entry name" value="OUTER MEMBRANE PROTEIN TOLC"/>
    <property type="match status" value="1"/>
</dbReference>